<evidence type="ECO:0000256" key="9">
    <source>
        <dbReference type="ARBA" id="ARBA00023136"/>
    </source>
</evidence>
<dbReference type="CTD" id="36374974"/>
<keyword evidence="10" id="KW-0139">CF(1)</keyword>
<evidence type="ECO:0000313" key="14">
    <source>
        <dbReference type="EMBL" id="CEF62609.1"/>
    </source>
</evidence>
<dbReference type="OrthoDB" id="270171at2759"/>
<evidence type="ECO:0000313" key="15">
    <source>
        <dbReference type="Proteomes" id="UP000035682"/>
    </source>
</evidence>
<dbReference type="OMA" id="PHQTIYR"/>
<organism evidence="14">
    <name type="scientific">Strongyloides ratti</name>
    <name type="common">Parasitic roundworm</name>
    <dbReference type="NCBI Taxonomy" id="34506"/>
    <lineage>
        <taxon>Eukaryota</taxon>
        <taxon>Metazoa</taxon>
        <taxon>Ecdysozoa</taxon>
        <taxon>Nematoda</taxon>
        <taxon>Chromadorea</taxon>
        <taxon>Rhabditida</taxon>
        <taxon>Tylenchina</taxon>
        <taxon>Panagrolaimomorpha</taxon>
        <taxon>Strongyloidoidea</taxon>
        <taxon>Strongyloididae</taxon>
        <taxon>Strongyloides</taxon>
    </lineage>
</organism>
<evidence type="ECO:0000259" key="13">
    <source>
        <dbReference type="Pfam" id="PF02823"/>
    </source>
</evidence>
<dbReference type="FunFam" id="2.60.15.10:FF:000004">
    <property type="entry name" value="ATP synthase subunit delta, mitochondrial"/>
    <property type="match status" value="1"/>
</dbReference>
<evidence type="ECO:0000256" key="6">
    <source>
        <dbReference type="ARBA" id="ARBA00022946"/>
    </source>
</evidence>
<dbReference type="STRING" id="34506.A0A090L540"/>
<evidence type="ECO:0000313" key="16">
    <source>
        <dbReference type="WBParaSite" id="SRAE_1000087900.1"/>
    </source>
</evidence>
<dbReference type="GeneID" id="36374974"/>
<dbReference type="CDD" id="cd12152">
    <property type="entry name" value="F1-ATPase_delta"/>
    <property type="match status" value="1"/>
</dbReference>
<dbReference type="GO" id="GO:0046933">
    <property type="term" value="F:proton-transporting ATP synthase activity, rotational mechanism"/>
    <property type="evidence" value="ECO:0007669"/>
    <property type="project" value="InterPro"/>
</dbReference>
<keyword evidence="9" id="KW-0472">Membrane</keyword>
<evidence type="ECO:0000256" key="12">
    <source>
        <dbReference type="ARBA" id="ARBA00031669"/>
    </source>
</evidence>
<dbReference type="RefSeq" id="XP_024501811.1">
    <property type="nucleotide sequence ID" value="XM_024647766.1"/>
</dbReference>
<accession>A0A090L540</accession>
<name>A0A090L540_STRRB</name>
<keyword evidence="7" id="KW-0406">Ion transport</keyword>
<dbReference type="InterPro" id="IPR020546">
    <property type="entry name" value="ATP_synth_F1_dsu/esu_N"/>
</dbReference>
<dbReference type="Gene3D" id="2.60.15.10">
    <property type="entry name" value="F0F1 ATP synthase delta/epsilon subunit, N-terminal"/>
    <property type="match status" value="1"/>
</dbReference>
<gene>
    <name evidence="14 16 17" type="ORF">SRAE_1000087900</name>
</gene>
<evidence type="ECO:0000256" key="7">
    <source>
        <dbReference type="ARBA" id="ARBA00023065"/>
    </source>
</evidence>
<dbReference type="WBParaSite" id="SRAE_1000087900.1">
    <property type="protein sequence ID" value="SRAE_1000087900.1"/>
    <property type="gene ID" value="WBGene00257479"/>
</dbReference>
<comment type="similarity">
    <text evidence="2">Belongs to the ATPase epsilon chain family.</text>
</comment>
<dbReference type="InterPro" id="IPR036771">
    <property type="entry name" value="ATPsynth_dsu/esu_N"/>
</dbReference>
<evidence type="ECO:0000256" key="3">
    <source>
        <dbReference type="ARBA" id="ARBA00022448"/>
    </source>
</evidence>
<keyword evidence="6" id="KW-0809">Transit peptide</keyword>
<keyword evidence="3" id="KW-0813">Transport</keyword>
<dbReference type="Pfam" id="PF02823">
    <property type="entry name" value="ATP-synt_DE_N"/>
    <property type="match status" value="1"/>
</dbReference>
<proteinExistence type="inferred from homology"/>
<keyword evidence="8" id="KW-0496">Mitochondrion</keyword>
<evidence type="ECO:0000256" key="11">
    <source>
        <dbReference type="ARBA" id="ARBA00023310"/>
    </source>
</evidence>
<dbReference type="InterPro" id="IPR001469">
    <property type="entry name" value="ATP_synth_F1_dsu/esu"/>
</dbReference>
<comment type="subcellular location">
    <subcellularLocation>
        <location evidence="1">Mitochondrion inner membrane</location>
    </subcellularLocation>
</comment>
<dbReference type="EMBL" id="LN609528">
    <property type="protein sequence ID" value="CEF62609.1"/>
    <property type="molecule type" value="Genomic_DNA"/>
</dbReference>
<evidence type="ECO:0000256" key="4">
    <source>
        <dbReference type="ARBA" id="ARBA00022781"/>
    </source>
</evidence>
<feature type="domain" description="ATP synthase F1 complex delta/epsilon subunit N-terminal" evidence="13">
    <location>
        <begin position="64"/>
        <end position="143"/>
    </location>
</feature>
<evidence type="ECO:0000256" key="2">
    <source>
        <dbReference type="ARBA" id="ARBA00005712"/>
    </source>
</evidence>
<keyword evidence="5" id="KW-0999">Mitochondrion inner membrane</keyword>
<evidence type="ECO:0000313" key="17">
    <source>
        <dbReference type="WormBase" id="SRAE_1000087900"/>
    </source>
</evidence>
<keyword evidence="11" id="KW-0066">ATP synthesis</keyword>
<reference evidence="16" key="2">
    <citation type="submission" date="2020-12" db="UniProtKB">
        <authorList>
            <consortium name="WormBaseParasite"/>
        </authorList>
    </citation>
    <scope>IDENTIFICATION</scope>
</reference>
<dbReference type="GO" id="GO:0045259">
    <property type="term" value="C:proton-transporting ATP synthase complex"/>
    <property type="evidence" value="ECO:0007669"/>
    <property type="project" value="UniProtKB-KW"/>
</dbReference>
<dbReference type="SUPFAM" id="SSF51344">
    <property type="entry name" value="Epsilon subunit of F1F0-ATP synthase N-terminal domain"/>
    <property type="match status" value="1"/>
</dbReference>
<dbReference type="GO" id="GO:0005743">
    <property type="term" value="C:mitochondrial inner membrane"/>
    <property type="evidence" value="ECO:0007669"/>
    <property type="project" value="UniProtKB-SubCell"/>
</dbReference>
<dbReference type="WormBase" id="SRAE_1000087900">
    <property type="protein sequence ID" value="SRP08643"/>
    <property type="gene ID" value="WBGene00257479"/>
</dbReference>
<keyword evidence="15" id="KW-1185">Reference proteome</keyword>
<reference evidence="14 15" key="1">
    <citation type="submission" date="2014-09" db="EMBL/GenBank/DDBJ databases">
        <authorList>
            <person name="Martin A.A."/>
        </authorList>
    </citation>
    <scope>NUCLEOTIDE SEQUENCE</scope>
    <source>
        <strain evidence="15">ED321</strain>
        <strain evidence="14">ED321 Heterogonic</strain>
    </source>
</reference>
<evidence type="ECO:0000256" key="5">
    <source>
        <dbReference type="ARBA" id="ARBA00022792"/>
    </source>
</evidence>
<keyword evidence="4" id="KW-0375">Hydrogen ion transport</keyword>
<evidence type="ECO:0000256" key="1">
    <source>
        <dbReference type="ARBA" id="ARBA00004273"/>
    </source>
</evidence>
<dbReference type="HAMAP" id="MF_00530">
    <property type="entry name" value="ATP_synth_epsil_bac"/>
    <property type="match status" value="1"/>
</dbReference>
<evidence type="ECO:0000256" key="8">
    <source>
        <dbReference type="ARBA" id="ARBA00023128"/>
    </source>
</evidence>
<dbReference type="Gene3D" id="1.20.5.440">
    <property type="entry name" value="ATP synthase delta/epsilon subunit, C-terminal domain"/>
    <property type="match status" value="1"/>
</dbReference>
<protein>
    <recommendedName>
        <fullName evidence="12">F-ATPase delta subunit</fullName>
    </recommendedName>
</protein>
<evidence type="ECO:0000256" key="10">
    <source>
        <dbReference type="ARBA" id="ARBA00023196"/>
    </source>
</evidence>
<sequence>MSISIIHKCLDEIKKKKFYADLETKVETIMSFLARALRQAPRLSALSARFASAAAESTHNANELKFTLASPDTSYFDKVIVKQVDVPTLAGVVGILATHVPTLGVLKPGVVKVTDNDGKVTELFVSSGTLSMNIDGSCQVLGEQIVPITEIDESAARKVLESAQRRSSEGSDKDKAEAMIEVEVAEALIKAVTGGH</sequence>
<dbReference type="PANTHER" id="PTHR13822:SF7">
    <property type="entry name" value="ATP SYNTHASE SUBUNIT DELTA, MITOCHONDRIAL"/>
    <property type="match status" value="1"/>
</dbReference>
<dbReference type="Proteomes" id="UP000035682">
    <property type="component" value="Unplaced"/>
</dbReference>
<dbReference type="AlphaFoldDB" id="A0A090L540"/>
<dbReference type="PANTHER" id="PTHR13822">
    <property type="entry name" value="ATP SYNTHASE DELTA/EPSILON CHAIN"/>
    <property type="match status" value="1"/>
</dbReference>